<dbReference type="InterPro" id="IPR025451">
    <property type="entry name" value="DUF4211"/>
</dbReference>
<dbReference type="Pfam" id="PF13926">
    <property type="entry name" value="DUF4211"/>
    <property type="match status" value="1"/>
</dbReference>
<evidence type="ECO:0000313" key="4">
    <source>
        <dbReference type="EMBL" id="GFS22447.1"/>
    </source>
</evidence>
<reference evidence="4 5" key="1">
    <citation type="journal article" date="2021" name="Elife">
        <title>Chloroplast acquisition without the gene transfer in kleptoplastic sea slugs, Plakobranchus ocellatus.</title>
        <authorList>
            <person name="Maeda T."/>
            <person name="Takahashi S."/>
            <person name="Yoshida T."/>
            <person name="Shimamura S."/>
            <person name="Takaki Y."/>
            <person name="Nagai Y."/>
            <person name="Toyoda A."/>
            <person name="Suzuki Y."/>
            <person name="Arimoto A."/>
            <person name="Ishii H."/>
            <person name="Satoh N."/>
            <person name="Nishiyama T."/>
            <person name="Hasebe M."/>
            <person name="Maruyama T."/>
            <person name="Minagawa J."/>
            <person name="Obokata J."/>
            <person name="Shigenobu S."/>
        </authorList>
    </citation>
    <scope>NUCLEOTIDE SEQUENCE [LARGE SCALE GENOMIC DNA]</scope>
</reference>
<feature type="compositionally biased region" description="Acidic residues" evidence="2">
    <location>
        <begin position="245"/>
        <end position="265"/>
    </location>
</feature>
<feature type="compositionally biased region" description="Basic residues" evidence="2">
    <location>
        <begin position="220"/>
        <end position="238"/>
    </location>
</feature>
<comment type="caution">
    <text evidence="4">The sequence shown here is derived from an EMBL/GenBank/DDBJ whole genome shotgun (WGS) entry which is preliminary data.</text>
</comment>
<evidence type="ECO:0000256" key="2">
    <source>
        <dbReference type="SAM" id="MobiDB-lite"/>
    </source>
</evidence>
<gene>
    <name evidence="4" type="ORF">ElyMa_001616300</name>
</gene>
<dbReference type="Gene3D" id="3.60.10.10">
    <property type="entry name" value="Endonuclease/exonuclease/phosphatase"/>
    <property type="match status" value="1"/>
</dbReference>
<protein>
    <submittedName>
        <fullName evidence="4">Proline-rich protein 12</fullName>
    </submittedName>
</protein>
<dbReference type="AlphaFoldDB" id="A0AAV4JLM3"/>
<feature type="coiled-coil region" evidence="1">
    <location>
        <begin position="422"/>
        <end position="453"/>
    </location>
</feature>
<feature type="region of interest" description="Disordered" evidence="2">
    <location>
        <begin position="1"/>
        <end position="273"/>
    </location>
</feature>
<keyword evidence="5" id="KW-1185">Reference proteome</keyword>
<keyword evidence="1" id="KW-0175">Coiled coil</keyword>
<dbReference type="InterPro" id="IPR036691">
    <property type="entry name" value="Endo/exonu/phosph_ase_sf"/>
</dbReference>
<feature type="compositionally biased region" description="Basic and acidic residues" evidence="2">
    <location>
        <begin position="78"/>
        <end position="107"/>
    </location>
</feature>
<dbReference type="SUPFAM" id="SSF56219">
    <property type="entry name" value="DNase I-like"/>
    <property type="match status" value="1"/>
</dbReference>
<feature type="domain" description="DUF4211" evidence="3">
    <location>
        <begin position="771"/>
        <end position="887"/>
    </location>
</feature>
<dbReference type="EMBL" id="BMAT01003257">
    <property type="protein sequence ID" value="GFS22447.1"/>
    <property type="molecule type" value="Genomic_DNA"/>
</dbReference>
<feature type="compositionally biased region" description="Acidic residues" evidence="2">
    <location>
        <begin position="156"/>
        <end position="198"/>
    </location>
</feature>
<feature type="compositionally biased region" description="Acidic residues" evidence="2">
    <location>
        <begin position="51"/>
        <end position="61"/>
    </location>
</feature>
<dbReference type="PANTHER" id="PTHR47027:SF8">
    <property type="entry name" value="RIBONUCLEASE H"/>
    <property type="match status" value="1"/>
</dbReference>
<evidence type="ECO:0000256" key="1">
    <source>
        <dbReference type="SAM" id="Coils"/>
    </source>
</evidence>
<evidence type="ECO:0000313" key="5">
    <source>
        <dbReference type="Proteomes" id="UP000762676"/>
    </source>
</evidence>
<organism evidence="4 5">
    <name type="scientific">Elysia marginata</name>
    <dbReference type="NCBI Taxonomy" id="1093978"/>
    <lineage>
        <taxon>Eukaryota</taxon>
        <taxon>Metazoa</taxon>
        <taxon>Spiralia</taxon>
        <taxon>Lophotrochozoa</taxon>
        <taxon>Mollusca</taxon>
        <taxon>Gastropoda</taxon>
        <taxon>Heterobranchia</taxon>
        <taxon>Euthyneura</taxon>
        <taxon>Panpulmonata</taxon>
        <taxon>Sacoglossa</taxon>
        <taxon>Placobranchoidea</taxon>
        <taxon>Plakobranchidae</taxon>
        <taxon>Elysia</taxon>
    </lineage>
</organism>
<accession>A0AAV4JLM3</accession>
<dbReference type="Proteomes" id="UP000762676">
    <property type="component" value="Unassembled WGS sequence"/>
</dbReference>
<sequence>MEVTSNGAEAEDPKVDVKLESGTGLQVFSPGEETVDGGSQKRKIEVVHEDDSVENGDEAEHEAEPRPKRARGRGRGRGGGDHSAILDKTARVVLRHIDAEGRGDEVNIQRGSPRQRGRGRGSRGAARGATRGASKPLKTTSGRTRKPTLKIKEEKEDLEEEESKEEEEEVEEIDGDDDDDADPDEEPSEEDDDDEEEFLPSSKKGRGRGKNPSTPSSRGRGGRGRGRGKTPAKTKKPTAKPAATEDNDEDEEDEPEAEEDADAAEEAAANDPKAIRPKRRRYTWISPDQKTRNQIDYIMVDKGQVSTVLRSKTLPGADCDTDHMLVIAVLRLKQMRHPRVKQAARFDTDKLSDPERAQIVKVELSNQFDALLKVWEKEDSIPEVIWNSLKETLKVVCEDKLGRKKKRKKKPFISDEVTQLASQKSQARKARKLEEYKRLKAEIKQKIRRDKREWLEQKCSKINEHKERRKSRELFEQIKVVKKKCFQAKNQFILLDKDGYVKTIDGSCSKGIKMTIGMAKKNMIELNNVWKDHNIPIELKLKLLKCLIWPVMMYGCEAWSQKKDDDKSIEAAEMWFYRRILRVKWTDKRTNESVLKELKTERTLLNLINARKLKYVGHALRNHRTSLMKTVCEGRLDGRRRKGRPPISLVTNLTAACGLSLHQIVQKSQDRAGWQQKTGQYLIDKRDTRHLENYPIWRMEGPNMLRKFEMIVQLGRIRHKSLYAYSSWAQTMKDLYQKIQTSHISSMDGEIVVEIEGQDLPKPPDLTQLEEKYASHEHLELYKTMLRILFQQAANPNFLSNAYSQEDSSVQEPMSQIDNMVKERISQIESAVNFKEEFKTRIRDCPNMKSIRRSNWTQTDQSTLDRSTEKGVRSVLLFGFGYDQNTLAEDKSRGAEVASEIVIGDTTEKYLMPYHGLTHLKYHLHKRCQDKAKLLASLQGEEPTIEKCMEDNCWVLSAFEEFLQLITPPHSNGQA</sequence>
<name>A0AAV4JLM3_9GAST</name>
<dbReference type="PANTHER" id="PTHR47027">
    <property type="entry name" value="REVERSE TRANSCRIPTASE DOMAIN-CONTAINING PROTEIN"/>
    <property type="match status" value="1"/>
</dbReference>
<feature type="compositionally biased region" description="Low complexity" evidence="2">
    <location>
        <begin position="123"/>
        <end position="134"/>
    </location>
</feature>
<evidence type="ECO:0000259" key="3">
    <source>
        <dbReference type="Pfam" id="PF13926"/>
    </source>
</evidence>
<proteinExistence type="predicted"/>